<dbReference type="EMBL" id="FOVN01000011">
    <property type="protein sequence ID" value="SFO01691.1"/>
    <property type="molecule type" value="Genomic_DNA"/>
</dbReference>
<dbReference type="SUPFAM" id="SSF53067">
    <property type="entry name" value="Actin-like ATPase domain"/>
    <property type="match status" value="1"/>
</dbReference>
<accession>A0A1I5DSD8</accession>
<gene>
    <name evidence="2" type="ORF">SAMN04487989_1112</name>
</gene>
<evidence type="ECO:0000313" key="3">
    <source>
        <dbReference type="Proteomes" id="UP000198705"/>
    </source>
</evidence>
<sequence>MSYFNIIELSSNSLKVISANENKVVYLCSSPINIIDLETGKINVRIFKKKILNNFKDYYKNKLKSKKSICFMTGIYCNSSNSNTIKEILKGLNINVVSLDSKEEIMLSYNSLNCISEPIIYIDLGGGTTDFAFIKDNNIKKQETLYFGGVHLLILFLNQRSDDFEERIEIFKNLITSFLAVNKNQLKELFTNSNSVVISSSVTKNISDAFLNEEYLLKTSLINYMEDKMKINAKNLFKTYLIDENQDLFLLKIYLTGIYLDIILSEIGIEKFQINRRGLHYSLKSYIDDSNL</sequence>
<proteinExistence type="predicted"/>
<protein>
    <submittedName>
        <fullName evidence="2">Ppx/GppA phosphatase family protein</fullName>
    </submittedName>
</protein>
<dbReference type="AlphaFoldDB" id="A0A1I5DSD8"/>
<keyword evidence="3" id="KW-1185">Reference proteome</keyword>
<organism evidence="2 3">
    <name type="scientific">Bizionia echini</name>
    <dbReference type="NCBI Taxonomy" id="649333"/>
    <lineage>
        <taxon>Bacteria</taxon>
        <taxon>Pseudomonadati</taxon>
        <taxon>Bacteroidota</taxon>
        <taxon>Flavobacteriia</taxon>
        <taxon>Flavobacteriales</taxon>
        <taxon>Flavobacteriaceae</taxon>
        <taxon>Bizionia</taxon>
    </lineage>
</organism>
<reference evidence="3" key="1">
    <citation type="submission" date="2016-10" db="EMBL/GenBank/DDBJ databases">
        <authorList>
            <person name="Varghese N."/>
            <person name="Submissions S."/>
        </authorList>
    </citation>
    <scope>NUCLEOTIDE SEQUENCE [LARGE SCALE GENOMIC DNA]</scope>
    <source>
        <strain evidence="3">DSM 23925</strain>
    </source>
</reference>
<feature type="domain" description="Ppx/GppA phosphatase N-terminal" evidence="1">
    <location>
        <begin position="69"/>
        <end position="206"/>
    </location>
</feature>
<name>A0A1I5DSD8_9FLAO</name>
<dbReference type="InterPro" id="IPR003695">
    <property type="entry name" value="Ppx_GppA_N"/>
</dbReference>
<dbReference type="Gene3D" id="3.30.420.150">
    <property type="entry name" value="Exopolyphosphatase. Domain 2"/>
    <property type="match status" value="1"/>
</dbReference>
<evidence type="ECO:0000313" key="2">
    <source>
        <dbReference type="EMBL" id="SFO01691.1"/>
    </source>
</evidence>
<dbReference type="STRING" id="649333.SAMN04487989_1112"/>
<dbReference type="InterPro" id="IPR043129">
    <property type="entry name" value="ATPase_NBD"/>
</dbReference>
<evidence type="ECO:0000259" key="1">
    <source>
        <dbReference type="Pfam" id="PF02541"/>
    </source>
</evidence>
<dbReference type="Pfam" id="PF02541">
    <property type="entry name" value="Ppx-GppA"/>
    <property type="match status" value="1"/>
</dbReference>
<dbReference type="Proteomes" id="UP000198705">
    <property type="component" value="Unassembled WGS sequence"/>
</dbReference>